<dbReference type="Proteomes" id="UP001059380">
    <property type="component" value="Chromosome"/>
</dbReference>
<reference evidence="2" key="1">
    <citation type="submission" date="2021-04" db="EMBL/GenBank/DDBJ databases">
        <title>Phylogenetic analysis of Acidobacteriaceae.</title>
        <authorList>
            <person name="Qiu L."/>
            <person name="Zhang Q."/>
        </authorList>
    </citation>
    <scope>NUCLEOTIDE SEQUENCE</scope>
    <source>
        <strain evidence="2">DSM 25168</strain>
    </source>
</reference>
<keyword evidence="3" id="KW-1185">Reference proteome</keyword>
<dbReference type="InterPro" id="IPR022061">
    <property type="entry name" value="DUF3617"/>
</dbReference>
<dbReference type="RefSeq" id="WP_260796225.1">
    <property type="nucleotide sequence ID" value="NZ_CP093313.1"/>
</dbReference>
<evidence type="ECO:0000313" key="3">
    <source>
        <dbReference type="Proteomes" id="UP001059380"/>
    </source>
</evidence>
<proteinExistence type="predicted"/>
<feature type="signal peptide" evidence="1">
    <location>
        <begin position="1"/>
        <end position="23"/>
    </location>
</feature>
<gene>
    <name evidence="2" type="ORF">MOP44_11725</name>
</gene>
<organism evidence="2 3">
    <name type="scientific">Occallatibacter riparius</name>
    <dbReference type="NCBI Taxonomy" id="1002689"/>
    <lineage>
        <taxon>Bacteria</taxon>
        <taxon>Pseudomonadati</taxon>
        <taxon>Acidobacteriota</taxon>
        <taxon>Terriglobia</taxon>
        <taxon>Terriglobales</taxon>
        <taxon>Acidobacteriaceae</taxon>
        <taxon>Occallatibacter</taxon>
    </lineage>
</organism>
<evidence type="ECO:0000256" key="1">
    <source>
        <dbReference type="SAM" id="SignalP"/>
    </source>
</evidence>
<accession>A0A9J7BUN7</accession>
<sequence>MRKFRLWVPVGCCLAASALLLMAQADHKPGLYEMTSNMSWQQSPFPQGMQMPANSPFGGGPHTSQVCVTQEMIDRYGGPTPQSHGDCQVKNMTRSATGMSGDYVCTGHMNGTGKIDSTWTPGGGSHSKVHFTGTMQMGQRSTPVEWTIETTSTYKGADCGSVKPYPLPPQ</sequence>
<protein>
    <submittedName>
        <fullName evidence="2">DUF3617 domain-containing protein</fullName>
    </submittedName>
</protein>
<dbReference type="KEGG" id="orp:MOP44_11725"/>
<keyword evidence="1" id="KW-0732">Signal</keyword>
<dbReference type="EMBL" id="CP093313">
    <property type="protein sequence ID" value="UWZ86587.1"/>
    <property type="molecule type" value="Genomic_DNA"/>
</dbReference>
<dbReference type="Pfam" id="PF12276">
    <property type="entry name" value="DUF3617"/>
    <property type="match status" value="1"/>
</dbReference>
<dbReference type="AlphaFoldDB" id="A0A9J7BUN7"/>
<evidence type="ECO:0000313" key="2">
    <source>
        <dbReference type="EMBL" id="UWZ86587.1"/>
    </source>
</evidence>
<name>A0A9J7BUN7_9BACT</name>
<feature type="chain" id="PRO_5039912785" evidence="1">
    <location>
        <begin position="24"/>
        <end position="170"/>
    </location>
</feature>